<evidence type="ECO:0000313" key="12">
    <source>
        <dbReference type="EMBL" id="MBA0750457.1"/>
    </source>
</evidence>
<dbReference type="GO" id="GO:0009845">
    <property type="term" value="P:seed germination"/>
    <property type="evidence" value="ECO:0007669"/>
    <property type="project" value="UniProtKB-ARBA"/>
</dbReference>
<keyword evidence="2" id="KW-0507">mRNA processing</keyword>
<accession>A0A7J9CPP6</accession>
<keyword evidence="5" id="KW-0007">Acetylation</keyword>
<organism evidence="12 13">
    <name type="scientific">Gossypium gossypioides</name>
    <name type="common">Mexican cotton</name>
    <name type="synonym">Selera gossypioides</name>
    <dbReference type="NCBI Taxonomy" id="34282"/>
    <lineage>
        <taxon>Eukaryota</taxon>
        <taxon>Viridiplantae</taxon>
        <taxon>Streptophyta</taxon>
        <taxon>Embryophyta</taxon>
        <taxon>Tracheophyta</taxon>
        <taxon>Spermatophyta</taxon>
        <taxon>Magnoliopsida</taxon>
        <taxon>eudicotyledons</taxon>
        <taxon>Gunneridae</taxon>
        <taxon>Pentapetalae</taxon>
        <taxon>rosids</taxon>
        <taxon>malvids</taxon>
        <taxon>Malvales</taxon>
        <taxon>Malvaceae</taxon>
        <taxon>Malvoideae</taxon>
        <taxon>Gossypium</taxon>
    </lineage>
</organism>
<dbReference type="Gene3D" id="3.30.70.330">
    <property type="match status" value="3"/>
</dbReference>
<evidence type="ECO:0000256" key="4">
    <source>
        <dbReference type="ARBA" id="ARBA00022884"/>
    </source>
</evidence>
<dbReference type="InterPro" id="IPR034794">
    <property type="entry name" value="PTBPH1/PTBPH2_RRM3"/>
</dbReference>
<dbReference type="Pfam" id="PF13893">
    <property type="entry name" value="RRM_5"/>
    <property type="match status" value="2"/>
</dbReference>
<dbReference type="Pfam" id="PF00076">
    <property type="entry name" value="RRM_1"/>
    <property type="match status" value="1"/>
</dbReference>
<evidence type="ECO:0000256" key="9">
    <source>
        <dbReference type="PROSITE-ProRule" id="PRU00176"/>
    </source>
</evidence>
<comment type="caution">
    <text evidence="12">The sequence shown here is derived from an EMBL/GenBank/DDBJ whole genome shotgun (WGS) entry which is preliminary data.</text>
</comment>
<dbReference type="PROSITE" id="PS50102">
    <property type="entry name" value="RRM"/>
    <property type="match status" value="1"/>
</dbReference>
<feature type="compositionally biased region" description="Polar residues" evidence="10">
    <location>
        <begin position="395"/>
        <end position="412"/>
    </location>
</feature>
<dbReference type="SMART" id="SM00360">
    <property type="entry name" value="RRM"/>
    <property type="match status" value="2"/>
</dbReference>
<dbReference type="AlphaFoldDB" id="A0A7J9CPP6"/>
<dbReference type="OrthoDB" id="296632at2759"/>
<evidence type="ECO:0000256" key="5">
    <source>
        <dbReference type="ARBA" id="ARBA00022990"/>
    </source>
</evidence>
<dbReference type="PANTHER" id="PTHR15592">
    <property type="entry name" value="MATRIN 3/NUCLEAR PROTEIN 220-RELATED"/>
    <property type="match status" value="1"/>
</dbReference>
<dbReference type="SUPFAM" id="SSF54928">
    <property type="entry name" value="RNA-binding domain, RBD"/>
    <property type="match status" value="3"/>
</dbReference>
<evidence type="ECO:0000259" key="11">
    <source>
        <dbReference type="PROSITE" id="PS50102"/>
    </source>
</evidence>
<dbReference type="InterPro" id="IPR035979">
    <property type="entry name" value="RBD_domain_sf"/>
</dbReference>
<comment type="subcellular location">
    <subcellularLocation>
        <location evidence="1">Nucleus</location>
    </subcellularLocation>
</comment>
<dbReference type="CDD" id="cd12686">
    <property type="entry name" value="RRM1_PTBPH1_PTBPH2"/>
    <property type="match status" value="1"/>
</dbReference>
<dbReference type="EMBL" id="JABEZY010000012">
    <property type="protein sequence ID" value="MBA0750457.1"/>
    <property type="molecule type" value="Genomic_DNA"/>
</dbReference>
<evidence type="ECO:0000256" key="10">
    <source>
        <dbReference type="SAM" id="MobiDB-lite"/>
    </source>
</evidence>
<evidence type="ECO:0000256" key="6">
    <source>
        <dbReference type="ARBA" id="ARBA00023187"/>
    </source>
</evidence>
<evidence type="ECO:0000256" key="7">
    <source>
        <dbReference type="ARBA" id="ARBA00023242"/>
    </source>
</evidence>
<reference evidence="12 13" key="1">
    <citation type="journal article" date="2019" name="Genome Biol. Evol.">
        <title>Insights into the evolution of the New World diploid cottons (Gossypium, subgenus Houzingenia) based on genome sequencing.</title>
        <authorList>
            <person name="Grover C.E."/>
            <person name="Arick M.A. 2nd"/>
            <person name="Thrash A."/>
            <person name="Conover J.L."/>
            <person name="Sanders W.S."/>
            <person name="Peterson D.G."/>
            <person name="Frelichowski J.E."/>
            <person name="Scheffler J.A."/>
            <person name="Scheffler B.E."/>
            <person name="Wendel J.F."/>
        </authorList>
    </citation>
    <scope>NUCLEOTIDE SEQUENCE [LARGE SCALE GENOMIC DNA]</scope>
    <source>
        <strain evidence="12">5</strain>
        <tissue evidence="12">Leaf</tissue>
    </source>
</reference>
<sequence length="432" mass="46746">MSTSSQPQFRYTQTPSKVLHLRNLPWECAEEELVELCKPFGKIVNTKCNVGANRNQAFVEFADLNQAISMVSYYASSSEPAQIRGKTVYIQYSNRHEIVNNKSPGDTPGNVLLVTIEGVEPNDVTIETIHLVFSAFGFVHKIATFEKAAGFQALIQFTDAATASSARNALDGRSIPRDYTNPYLPVNPTAMEGLMQPVVGPDGKKQEPQSNVLLASIENMQYAVTVDVLHTVFSASGTVQKIAIFEKNGGTQALIQYPDVTTAAVAKESLEGHCIYDGGYCKLHLSYSRHTDLNVKAYSDKSRDYTISDPSLLVTQVPGLPAAPNAWQNPQGVPVHHGTDYSASAAIQGQPPAGQVPAWDPNFQARLPYGSVPGQTYQSLTAPTYVNAARPAGSSPLSQPGASSMPMQQQPPWANVRQGGAAELGQPPYYSR</sequence>
<keyword evidence="3" id="KW-0677">Repeat</keyword>
<evidence type="ECO:0000256" key="8">
    <source>
        <dbReference type="ARBA" id="ARBA00056336"/>
    </source>
</evidence>
<gene>
    <name evidence="12" type="ORF">Gogos_001868</name>
</gene>
<dbReference type="GO" id="GO:0008380">
    <property type="term" value="P:RNA splicing"/>
    <property type="evidence" value="ECO:0007669"/>
    <property type="project" value="UniProtKB-KW"/>
</dbReference>
<dbReference type="GO" id="GO:0000932">
    <property type="term" value="C:P-body"/>
    <property type="evidence" value="ECO:0007669"/>
    <property type="project" value="UniProtKB-ARBA"/>
</dbReference>
<keyword evidence="13" id="KW-1185">Reference proteome</keyword>
<dbReference type="GO" id="GO:0003729">
    <property type="term" value="F:mRNA binding"/>
    <property type="evidence" value="ECO:0007669"/>
    <property type="project" value="UniProtKB-ARBA"/>
</dbReference>
<dbReference type="Proteomes" id="UP000593579">
    <property type="component" value="Unassembled WGS sequence"/>
</dbReference>
<name>A0A7J9CPP6_GOSGO</name>
<dbReference type="InterPro" id="IPR034792">
    <property type="entry name" value="PTBPH1/PTBPH2_RRM1"/>
</dbReference>
<evidence type="ECO:0000313" key="13">
    <source>
        <dbReference type="Proteomes" id="UP000593579"/>
    </source>
</evidence>
<dbReference type="GO" id="GO:0006397">
    <property type="term" value="P:mRNA processing"/>
    <property type="evidence" value="ECO:0007669"/>
    <property type="project" value="UniProtKB-KW"/>
</dbReference>
<evidence type="ECO:0000256" key="2">
    <source>
        <dbReference type="ARBA" id="ARBA00022664"/>
    </source>
</evidence>
<dbReference type="GO" id="GO:0000381">
    <property type="term" value="P:regulation of alternative mRNA splicing, via spliceosome"/>
    <property type="evidence" value="ECO:0007669"/>
    <property type="project" value="UniProtKB-ARBA"/>
</dbReference>
<dbReference type="CDD" id="cd12690">
    <property type="entry name" value="RRM3_PTBPH1_PTBPH2"/>
    <property type="match status" value="1"/>
</dbReference>
<dbReference type="InterPro" id="IPR012677">
    <property type="entry name" value="Nucleotide-bd_a/b_plait_sf"/>
</dbReference>
<keyword evidence="7" id="KW-0539">Nucleus</keyword>
<dbReference type="FunFam" id="3.30.70.330:FF:000324">
    <property type="entry name" value="Polypyrimidine tract-binding protein-like 2"/>
    <property type="match status" value="1"/>
</dbReference>
<keyword evidence="6" id="KW-0508">mRNA splicing</keyword>
<feature type="region of interest" description="Disordered" evidence="10">
    <location>
        <begin position="388"/>
        <end position="432"/>
    </location>
</feature>
<feature type="domain" description="RRM" evidence="11">
    <location>
        <begin position="17"/>
        <end position="95"/>
    </location>
</feature>
<dbReference type="InterPro" id="IPR000504">
    <property type="entry name" value="RRM_dom"/>
</dbReference>
<proteinExistence type="predicted"/>
<dbReference type="GO" id="GO:0005634">
    <property type="term" value="C:nucleus"/>
    <property type="evidence" value="ECO:0007669"/>
    <property type="project" value="UniProtKB-SubCell"/>
</dbReference>
<dbReference type="GO" id="GO:0006417">
    <property type="term" value="P:regulation of translation"/>
    <property type="evidence" value="ECO:0007669"/>
    <property type="project" value="UniProtKB-ARBA"/>
</dbReference>
<dbReference type="FunFam" id="3.30.70.330:FF:000260">
    <property type="entry name" value="Polypyrimidine tract-binding protein homolog 2"/>
    <property type="match status" value="1"/>
</dbReference>
<protein>
    <recommendedName>
        <fullName evidence="11">RRM domain-containing protein</fullName>
    </recommendedName>
</protein>
<keyword evidence="4 9" id="KW-0694">RNA-binding</keyword>
<evidence type="ECO:0000256" key="3">
    <source>
        <dbReference type="ARBA" id="ARBA00022737"/>
    </source>
</evidence>
<evidence type="ECO:0000256" key="1">
    <source>
        <dbReference type="ARBA" id="ARBA00004123"/>
    </source>
</evidence>
<comment type="function">
    <text evidence="8">Plays a role in pre-mRNA splicing. Binds to the polypyrimidine tract of introns. May promote the binding of U2 snRNP to pre-mRNA.</text>
</comment>